<dbReference type="InterPro" id="IPR056813">
    <property type="entry name" value="GIL1_IRKI_C"/>
</dbReference>
<dbReference type="InterPro" id="IPR040225">
    <property type="entry name" value="GIL1-like"/>
</dbReference>
<comment type="caution">
    <text evidence="5">The sequence shown here is derived from an EMBL/GenBank/DDBJ whole genome shotgun (WGS) entry which is preliminary data.</text>
</comment>
<dbReference type="InterPro" id="IPR006943">
    <property type="entry name" value="DUF641_pln"/>
</dbReference>
<proteinExistence type="predicted"/>
<accession>S8D7M1</accession>
<organism evidence="5 6">
    <name type="scientific">Genlisea aurea</name>
    <dbReference type="NCBI Taxonomy" id="192259"/>
    <lineage>
        <taxon>Eukaryota</taxon>
        <taxon>Viridiplantae</taxon>
        <taxon>Streptophyta</taxon>
        <taxon>Embryophyta</taxon>
        <taxon>Tracheophyta</taxon>
        <taxon>Spermatophyta</taxon>
        <taxon>Magnoliopsida</taxon>
        <taxon>eudicotyledons</taxon>
        <taxon>Gunneridae</taxon>
        <taxon>Pentapetalae</taxon>
        <taxon>asterids</taxon>
        <taxon>lamiids</taxon>
        <taxon>Lamiales</taxon>
        <taxon>Lentibulariaceae</taxon>
        <taxon>Genlisea</taxon>
    </lineage>
</organism>
<evidence type="ECO:0000259" key="3">
    <source>
        <dbReference type="Pfam" id="PF04859"/>
    </source>
</evidence>
<protein>
    <submittedName>
        <fullName evidence="5">Uncharacterized protein</fullName>
    </submittedName>
</protein>
<feature type="compositionally biased region" description="Acidic residues" evidence="2">
    <location>
        <begin position="101"/>
        <end position="122"/>
    </location>
</feature>
<dbReference type="EMBL" id="AUSU01000431">
    <property type="protein sequence ID" value="EPS73426.1"/>
    <property type="molecule type" value="Genomic_DNA"/>
</dbReference>
<dbReference type="OrthoDB" id="678887at2759"/>
<keyword evidence="6" id="KW-1185">Reference proteome</keyword>
<feature type="coiled-coil region" evidence="1">
    <location>
        <begin position="212"/>
        <end position="246"/>
    </location>
</feature>
<feature type="region of interest" description="Disordered" evidence="2">
    <location>
        <begin position="96"/>
        <end position="135"/>
    </location>
</feature>
<dbReference type="GO" id="GO:0009639">
    <property type="term" value="P:response to red or far red light"/>
    <property type="evidence" value="ECO:0007669"/>
    <property type="project" value="InterPro"/>
</dbReference>
<dbReference type="AlphaFoldDB" id="S8D7M1"/>
<sequence>MLSDVLLRPFRCEKKSKRKVCKCMREHEGEEEIYPIQSVPFHKDRNADVVQLRSMVDDRNGRRPKTMTATKVSNFSDLIHRVTASCLLHPLAGVSRPEEFSASEDGDNPPEEEEEEEDEEDFTSNGYGEEERREQPKMVEIQILVTQVFEAVSTLKKAYIGLQEAHCPWDAEKMRAADVAVVAELQRLCLLRERFRRSAGGGGRSGRWNLGAATLKEVVAPYEEAVQELKREVKARQMEVDNLREKLKTATFVERISGKSKGKSKRRVSCYTQVATAPAVELFEATMSLVKDASKGFTTLLLSLMRSANWDIAAAVRSIEAASSAVNFNPYPAALTLGANHARYALESYVNRKIFLGFDHETFYMDGSLSSILHPDQHRRDCFTQYRDMKAMDPIELLGILPTCAFGNFCFKKYLSIVHPKMEESLFGDMEQRQQVLDGHHPRSSPFYREFVGLAKSVWLLHLLAFSLDPPPSHFEASRGAEFHAQYMEGVVKTNVNGGSSMIVGISVSPGFKLGNGSIIKARVYLIPKTN</sequence>
<dbReference type="GO" id="GO:0009959">
    <property type="term" value="P:negative gravitropism"/>
    <property type="evidence" value="ECO:0007669"/>
    <property type="project" value="InterPro"/>
</dbReference>
<gene>
    <name evidence="5" type="ORF">M569_01325</name>
</gene>
<feature type="domain" description="DUF641" evidence="3">
    <location>
        <begin position="142"/>
        <end position="251"/>
    </location>
</feature>
<evidence type="ECO:0000313" key="6">
    <source>
        <dbReference type="Proteomes" id="UP000015453"/>
    </source>
</evidence>
<dbReference type="Proteomes" id="UP000015453">
    <property type="component" value="Unassembled WGS sequence"/>
</dbReference>
<evidence type="ECO:0000256" key="1">
    <source>
        <dbReference type="SAM" id="Coils"/>
    </source>
</evidence>
<dbReference type="PANTHER" id="PTHR31161">
    <property type="entry name" value="PROTEIN GRAVITROPIC IN THE LIGHT 1"/>
    <property type="match status" value="1"/>
</dbReference>
<feature type="domain" description="GIL1/IRKI C-terminal" evidence="4">
    <location>
        <begin position="475"/>
        <end position="525"/>
    </location>
</feature>
<dbReference type="Pfam" id="PF04859">
    <property type="entry name" value="DUF641"/>
    <property type="match status" value="1"/>
</dbReference>
<dbReference type="Pfam" id="PF24994">
    <property type="entry name" value="GIL1_IRKI_C"/>
    <property type="match status" value="1"/>
</dbReference>
<evidence type="ECO:0000313" key="5">
    <source>
        <dbReference type="EMBL" id="EPS73426.1"/>
    </source>
</evidence>
<evidence type="ECO:0000256" key="2">
    <source>
        <dbReference type="SAM" id="MobiDB-lite"/>
    </source>
</evidence>
<evidence type="ECO:0000259" key="4">
    <source>
        <dbReference type="Pfam" id="PF24994"/>
    </source>
</evidence>
<name>S8D7M1_9LAMI</name>
<keyword evidence="1" id="KW-0175">Coiled coil</keyword>
<reference evidence="5 6" key="1">
    <citation type="journal article" date="2013" name="BMC Genomics">
        <title>The miniature genome of a carnivorous plant Genlisea aurea contains a low number of genes and short non-coding sequences.</title>
        <authorList>
            <person name="Leushkin E.V."/>
            <person name="Sutormin R.A."/>
            <person name="Nabieva E.R."/>
            <person name="Penin A.A."/>
            <person name="Kondrashov A.S."/>
            <person name="Logacheva M.D."/>
        </authorList>
    </citation>
    <scope>NUCLEOTIDE SEQUENCE [LARGE SCALE GENOMIC DNA]</scope>
</reference>